<dbReference type="InterPro" id="IPR008147">
    <property type="entry name" value="Gln_synt_N"/>
</dbReference>
<dbReference type="GO" id="GO:0005524">
    <property type="term" value="F:ATP binding"/>
    <property type="evidence" value="ECO:0007669"/>
    <property type="project" value="UniProtKB-KW"/>
</dbReference>
<dbReference type="AlphaFoldDB" id="A0A9D9ENC7"/>
<evidence type="ECO:0000256" key="5">
    <source>
        <dbReference type="RuleBase" id="RU000384"/>
    </source>
</evidence>
<keyword evidence="3" id="KW-0067">ATP-binding</keyword>
<gene>
    <name evidence="8" type="ORF">IAA96_01390</name>
</gene>
<dbReference type="SUPFAM" id="SSF55931">
    <property type="entry name" value="Glutamine synthetase/guanido kinase"/>
    <property type="match status" value="1"/>
</dbReference>
<dbReference type="Pfam" id="PF03951">
    <property type="entry name" value="Gln-synt_N"/>
    <property type="match status" value="1"/>
</dbReference>
<dbReference type="GO" id="GO:0006542">
    <property type="term" value="P:glutamine biosynthetic process"/>
    <property type="evidence" value="ECO:0007669"/>
    <property type="project" value="InterPro"/>
</dbReference>
<dbReference type="Proteomes" id="UP000823616">
    <property type="component" value="Unassembled WGS sequence"/>
</dbReference>
<evidence type="ECO:0000259" key="7">
    <source>
        <dbReference type="PROSITE" id="PS51987"/>
    </source>
</evidence>
<dbReference type="InterPro" id="IPR014746">
    <property type="entry name" value="Gln_synth/guanido_kin_cat_dom"/>
</dbReference>
<dbReference type="InterPro" id="IPR036651">
    <property type="entry name" value="Gln_synt_N_sf"/>
</dbReference>
<accession>A0A9D9ENC7</accession>
<feature type="domain" description="GS catalytic" evidence="7">
    <location>
        <begin position="105"/>
        <end position="428"/>
    </location>
</feature>
<evidence type="ECO:0000256" key="4">
    <source>
        <dbReference type="PROSITE-ProRule" id="PRU01330"/>
    </source>
</evidence>
<comment type="similarity">
    <text evidence="4 5">Belongs to the glutamine synthetase family.</text>
</comment>
<reference evidence="8" key="1">
    <citation type="submission" date="2020-10" db="EMBL/GenBank/DDBJ databases">
        <authorList>
            <person name="Gilroy R."/>
        </authorList>
    </citation>
    <scope>NUCLEOTIDE SEQUENCE</scope>
    <source>
        <strain evidence="8">B3-4054</strain>
    </source>
</reference>
<dbReference type="SUPFAM" id="SSF54368">
    <property type="entry name" value="Glutamine synthetase, N-terminal domain"/>
    <property type="match status" value="1"/>
</dbReference>
<dbReference type="PROSITE" id="PS51986">
    <property type="entry name" value="GS_BETA_GRASP"/>
    <property type="match status" value="1"/>
</dbReference>
<comment type="caution">
    <text evidence="8">The sequence shown here is derived from an EMBL/GenBank/DDBJ whole genome shotgun (WGS) entry which is preliminary data.</text>
</comment>
<reference evidence="8" key="2">
    <citation type="journal article" date="2021" name="PeerJ">
        <title>Extensive microbial diversity within the chicken gut microbiome revealed by metagenomics and culture.</title>
        <authorList>
            <person name="Gilroy R."/>
            <person name="Ravi A."/>
            <person name="Getino M."/>
            <person name="Pursley I."/>
            <person name="Horton D.L."/>
            <person name="Alikhan N.F."/>
            <person name="Baker D."/>
            <person name="Gharbi K."/>
            <person name="Hall N."/>
            <person name="Watson M."/>
            <person name="Adriaenssens E.M."/>
            <person name="Foster-Nyarko E."/>
            <person name="Jarju S."/>
            <person name="Secka A."/>
            <person name="Antonio M."/>
            <person name="Oren A."/>
            <person name="Chaudhuri R.R."/>
            <person name="La Ragione R."/>
            <person name="Hildebrand F."/>
            <person name="Pallen M.J."/>
        </authorList>
    </citation>
    <scope>NUCLEOTIDE SEQUENCE</scope>
    <source>
        <strain evidence="8">B3-4054</strain>
    </source>
</reference>
<dbReference type="PANTHER" id="PTHR43785:SF12">
    <property type="entry name" value="TYPE-1 GLUTAMINE SYNTHETASE 2"/>
    <property type="match status" value="1"/>
</dbReference>
<dbReference type="GO" id="GO:0004356">
    <property type="term" value="F:glutamine synthetase activity"/>
    <property type="evidence" value="ECO:0007669"/>
    <property type="project" value="InterPro"/>
</dbReference>
<dbReference type="InterPro" id="IPR008146">
    <property type="entry name" value="Gln_synth_cat_dom"/>
</dbReference>
<dbReference type="Gene3D" id="3.10.20.70">
    <property type="entry name" value="Glutamine synthetase, N-terminal domain"/>
    <property type="match status" value="1"/>
</dbReference>
<protein>
    <submittedName>
        <fullName evidence="8">Glutamine synthetase</fullName>
    </submittedName>
</protein>
<dbReference type="Gene3D" id="3.30.590.10">
    <property type="entry name" value="Glutamine synthetase/guanido kinase, catalytic domain"/>
    <property type="match status" value="1"/>
</dbReference>
<organism evidence="8 9">
    <name type="scientific">Candidatus Avitreponema avistercoris</name>
    <dbReference type="NCBI Taxonomy" id="2840705"/>
    <lineage>
        <taxon>Bacteria</taxon>
        <taxon>Pseudomonadati</taxon>
        <taxon>Spirochaetota</taxon>
        <taxon>Spirochaetia</taxon>
        <taxon>Spirochaetales</taxon>
        <taxon>Candidatus Avitreponema</taxon>
    </lineage>
</organism>
<evidence type="ECO:0000313" key="9">
    <source>
        <dbReference type="Proteomes" id="UP000823616"/>
    </source>
</evidence>
<evidence type="ECO:0000256" key="1">
    <source>
        <dbReference type="ARBA" id="ARBA00022598"/>
    </source>
</evidence>
<name>A0A9D9ENC7_9SPIR</name>
<keyword evidence="1" id="KW-0436">Ligase</keyword>
<dbReference type="Pfam" id="PF00120">
    <property type="entry name" value="Gln-synt_C"/>
    <property type="match status" value="1"/>
</dbReference>
<dbReference type="EMBL" id="JADIMS010000022">
    <property type="protein sequence ID" value="MBO8449741.1"/>
    <property type="molecule type" value="Genomic_DNA"/>
</dbReference>
<dbReference type="SMART" id="SM01230">
    <property type="entry name" value="Gln-synt_C"/>
    <property type="match status" value="1"/>
</dbReference>
<dbReference type="PANTHER" id="PTHR43785">
    <property type="entry name" value="GAMMA-GLUTAMYLPUTRESCINE SYNTHETASE"/>
    <property type="match status" value="1"/>
</dbReference>
<evidence type="ECO:0000256" key="3">
    <source>
        <dbReference type="ARBA" id="ARBA00022840"/>
    </source>
</evidence>
<proteinExistence type="inferred from homology"/>
<evidence type="ECO:0000256" key="2">
    <source>
        <dbReference type="ARBA" id="ARBA00022741"/>
    </source>
</evidence>
<keyword evidence="2" id="KW-0547">Nucleotide-binding</keyword>
<sequence>MDLEDIKQLLAEYEIKFIRLAFCDISGRQKNIAVMADELEHAVTHGVSFDASAIKGFLNINESDLLLFPDLSTFSVLPWRPADRAVARFYCFITYPDRRPFEGDGRRLLADIEKKSGGAGYSFLVGPECEFYLFETDEKGSPTLNPFDEAGYFDMAPLDRGENVRREICFALEDMGIKPERSHHEHGPGQNEIDFRCSSPLKAADDLMTFKTAVKAIAQQHGLFASFLPKPLENESGSGLHINLSLYEDNGNLFERQDPRAMSFMAGILGKMKEMTAFANPLVSSYERFGQFEAPSAVSWSRQNRSTLVRIPYAEGYDCRMEVRSPDPAANPYLLFSLLISAGLAGIADGLTAGPESSGDMLSFPLSEKLPASLAEALEETRRSSFIRQVVPERIVNGYLEDRAADIAGYEKSGKNRDYLIRRHFREI</sequence>
<dbReference type="PROSITE" id="PS51987">
    <property type="entry name" value="GS_CATALYTIC"/>
    <property type="match status" value="1"/>
</dbReference>
<evidence type="ECO:0000259" key="6">
    <source>
        <dbReference type="PROSITE" id="PS51986"/>
    </source>
</evidence>
<feature type="domain" description="GS beta-grasp" evidence="6">
    <location>
        <begin position="13"/>
        <end position="98"/>
    </location>
</feature>
<evidence type="ECO:0000313" key="8">
    <source>
        <dbReference type="EMBL" id="MBO8449741.1"/>
    </source>
</evidence>